<feature type="domain" description="Integrase catalytic" evidence="8">
    <location>
        <begin position="1021"/>
        <end position="1188"/>
    </location>
</feature>
<accession>A0A7J6KUH2</accession>
<evidence type="ECO:0000256" key="3">
    <source>
        <dbReference type="ARBA" id="ARBA00022722"/>
    </source>
</evidence>
<dbReference type="Gene3D" id="3.30.420.10">
    <property type="entry name" value="Ribonuclease H-like superfamily/Ribonuclease H"/>
    <property type="match status" value="1"/>
</dbReference>
<protein>
    <recommendedName>
        <fullName evidence="11">Endonuclease</fullName>
    </recommendedName>
</protein>
<dbReference type="GO" id="GO:0016779">
    <property type="term" value="F:nucleotidyltransferase activity"/>
    <property type="evidence" value="ECO:0007669"/>
    <property type="project" value="UniProtKB-KW"/>
</dbReference>
<keyword evidence="2" id="KW-0548">Nucleotidyltransferase</keyword>
<dbReference type="Pfam" id="PF23088">
    <property type="entry name" value="DUF7047"/>
    <property type="match status" value="1"/>
</dbReference>
<feature type="non-terminal residue" evidence="9">
    <location>
        <position position="1"/>
    </location>
</feature>
<dbReference type="Pfam" id="PF00078">
    <property type="entry name" value="RVT_1"/>
    <property type="match status" value="1"/>
</dbReference>
<evidence type="ECO:0000256" key="1">
    <source>
        <dbReference type="ARBA" id="ARBA00022679"/>
    </source>
</evidence>
<dbReference type="SUPFAM" id="SSF56672">
    <property type="entry name" value="DNA/RNA polymerases"/>
    <property type="match status" value="1"/>
</dbReference>
<dbReference type="PROSITE" id="PS50994">
    <property type="entry name" value="INTEGRASE"/>
    <property type="match status" value="1"/>
</dbReference>
<dbReference type="PANTHER" id="PTHR37984">
    <property type="entry name" value="PROTEIN CBG26694"/>
    <property type="match status" value="1"/>
</dbReference>
<proteinExistence type="predicted"/>
<evidence type="ECO:0000313" key="9">
    <source>
        <dbReference type="EMBL" id="KAF4650136.1"/>
    </source>
</evidence>
<dbReference type="InterPro" id="IPR000477">
    <property type="entry name" value="RT_dom"/>
</dbReference>
<dbReference type="SUPFAM" id="SSF53098">
    <property type="entry name" value="Ribonuclease H-like"/>
    <property type="match status" value="1"/>
</dbReference>
<dbReference type="PANTHER" id="PTHR37984:SF5">
    <property type="entry name" value="PROTEIN NYNRIN-LIKE"/>
    <property type="match status" value="1"/>
</dbReference>
<reference evidence="9 10" key="1">
    <citation type="submission" date="2020-04" db="EMBL/GenBank/DDBJ databases">
        <title>Perkinsus chesapeaki whole genome sequence.</title>
        <authorList>
            <person name="Bogema D.R."/>
        </authorList>
    </citation>
    <scope>NUCLEOTIDE SEQUENCE [LARGE SCALE GENOMIC DNA]</scope>
    <source>
        <strain evidence="9">ATCC PRA-425</strain>
    </source>
</reference>
<dbReference type="InterPro" id="IPR001878">
    <property type="entry name" value="Znf_CCHC"/>
</dbReference>
<feature type="non-terminal residue" evidence="9">
    <location>
        <position position="1280"/>
    </location>
</feature>
<keyword evidence="3" id="KW-0540">Nuclease</keyword>
<feature type="compositionally biased region" description="Polar residues" evidence="6">
    <location>
        <begin position="196"/>
        <end position="217"/>
    </location>
</feature>
<name>A0A7J6KUH2_PERCH</name>
<dbReference type="InterPro" id="IPR036397">
    <property type="entry name" value="RNaseH_sf"/>
</dbReference>
<dbReference type="SUPFAM" id="SSF50630">
    <property type="entry name" value="Acid proteases"/>
    <property type="match status" value="1"/>
</dbReference>
<evidence type="ECO:0000256" key="4">
    <source>
        <dbReference type="ARBA" id="ARBA00022759"/>
    </source>
</evidence>
<dbReference type="Pfam" id="PF00098">
    <property type="entry name" value="zf-CCHC"/>
    <property type="match status" value="1"/>
</dbReference>
<dbReference type="SUPFAM" id="SSF57756">
    <property type="entry name" value="Retrovirus zinc finger-like domains"/>
    <property type="match status" value="1"/>
</dbReference>
<dbReference type="InterPro" id="IPR021109">
    <property type="entry name" value="Peptidase_aspartic_dom_sf"/>
</dbReference>
<dbReference type="GO" id="GO:0003676">
    <property type="term" value="F:nucleic acid binding"/>
    <property type="evidence" value="ECO:0007669"/>
    <property type="project" value="InterPro"/>
</dbReference>
<keyword evidence="5" id="KW-0862">Zinc</keyword>
<dbReference type="InterPro" id="IPR050951">
    <property type="entry name" value="Retrovirus_Pol_polyprotein"/>
</dbReference>
<dbReference type="GO" id="GO:0015074">
    <property type="term" value="P:DNA integration"/>
    <property type="evidence" value="ECO:0007669"/>
    <property type="project" value="InterPro"/>
</dbReference>
<evidence type="ECO:0000256" key="6">
    <source>
        <dbReference type="SAM" id="MobiDB-lite"/>
    </source>
</evidence>
<dbReference type="GO" id="GO:0008270">
    <property type="term" value="F:zinc ion binding"/>
    <property type="evidence" value="ECO:0007669"/>
    <property type="project" value="UniProtKB-KW"/>
</dbReference>
<keyword evidence="5" id="KW-0479">Metal-binding</keyword>
<evidence type="ECO:0000256" key="2">
    <source>
        <dbReference type="ARBA" id="ARBA00022695"/>
    </source>
</evidence>
<evidence type="ECO:0008006" key="11">
    <source>
        <dbReference type="Google" id="ProtNLM"/>
    </source>
</evidence>
<dbReference type="InterPro" id="IPR041588">
    <property type="entry name" value="Integrase_H2C2"/>
</dbReference>
<keyword evidence="4" id="KW-0255">Endonuclease</keyword>
<dbReference type="GO" id="GO:0004519">
    <property type="term" value="F:endonuclease activity"/>
    <property type="evidence" value="ECO:0007669"/>
    <property type="project" value="UniProtKB-KW"/>
</dbReference>
<dbReference type="Pfam" id="PF17921">
    <property type="entry name" value="Integrase_H2C2"/>
    <property type="match status" value="1"/>
</dbReference>
<feature type="region of interest" description="Disordered" evidence="6">
    <location>
        <begin position="187"/>
        <end position="220"/>
    </location>
</feature>
<dbReference type="AlphaFoldDB" id="A0A7J6KUH2"/>
<keyword evidence="10" id="KW-1185">Reference proteome</keyword>
<comment type="caution">
    <text evidence="9">The sequence shown here is derived from an EMBL/GenBank/DDBJ whole genome shotgun (WGS) entry which is preliminary data.</text>
</comment>
<dbReference type="PROSITE" id="PS50158">
    <property type="entry name" value="ZF_CCHC"/>
    <property type="match status" value="1"/>
</dbReference>
<evidence type="ECO:0000256" key="5">
    <source>
        <dbReference type="PROSITE-ProRule" id="PRU00047"/>
    </source>
</evidence>
<sequence>EVARQALDEVEDEPENDRVYSHVVRRMGQAYSLKTGEAWRLLTTHKWSPKDSVDGVIAEFKRYLRVLGVTSTVASEVLLKESLMASMPAEVRRAIEAFEEDGRELVLNDVVVKARTLLKHNAQTSDALAAASITSGKYCYACKTAGHTAAECGRARSHGSGQRRTNRPNDLKRVKCFACRQRGHMARDCPRRASERQSNVSGAAATNGNGPSRTGDTTLAGAASAESGFPLARRQVGGVPIEAAVDTGCDISLISIGFVKAQGWVMDDAGPSVSLTQMDGTGLLKTIGIIHLLVSFDESGTAQKKSVPHVFHVVPQTVLGAVVIGVDFAGRHLQGLRWNQAGKVQVGAAARVQSSDEGGDTLVNECRLPDLPGVHAHVYQSGKVVITADDFEVIREANDCHFTCRWIWRDGRGPSPMTMANRGDYNPSLTSEEEAQVTVEVEKMVSNGWPHKTTTPLRMCLDFRRLNRCLKSEPVRGIVNCPETLHRWRSVVHGYTLDVKKCYYAIHMAPCLYKYLCVLINQKVYCMKVLPFGLSVAPKVATAVISWLLRGIPYPISSFIDDIIIEDEGCGEREAAVEPESVRLVREALAKGNMYCKETCKIGESSRVLGLDLYREAGRLRWKRRADLDLEMDTSNPITRRELSAWCGRLIGHVPIAGWLRPCVAMLLRASSSGGWDSVVDESVVDLAACIYEKLQCEGDPASGIWFCPPSTSDEVVAWHIESDASGIAMGATLAYERQNGERVVVRDVSWLLDRRASLRHVNINELCAAAQALIWASPYVNGRVVLHVDNECVRAWVSRFLKGEAVKKGGLASTIVSRRLQCIYDIAEVLQSLEVRRVESESNGSDILTRVDEKFLAILSSMEGDRHDRHGINVEADIGGAATVAQPGVRLLDEDLTLNHGAIIDAQYDDEVYYKVRRALRSGRLVPESVPMDIQQVLPDISINDYDMLVREYYAPCKGLVVTVPVLPDTLKAEVVHGVHSLLCHSGFRRIVEVLSGLCWFPNILDETAAMLSNCDICSRQSRPMIVGHDVSIFSPDRLAGATPFSVVSADVVYLPAPYLSQQCAVSKYACLIKLDGEDAATIQQAFERSWEILGKRPVYLLTDNAAAFLACRLPNVTRLHTPARSSQSNGMIESLHRTVRRWMRAVLADDASMDVDAAVARVMRAYNTTCHSVTGRIPNDMFNADPAGVEWKRLVDHAVQLAEKKLISSTKHELYPGCIVRVRATTRFDKVVTNSNDTPFSERRWRVVGFPTSSGLITNAEDYGYFRKVKIVCDGEIK</sequence>
<dbReference type="InterPro" id="IPR055475">
    <property type="entry name" value="DUF7047"/>
</dbReference>
<dbReference type="CDD" id="cd00303">
    <property type="entry name" value="retropepsin_like"/>
    <property type="match status" value="1"/>
</dbReference>
<keyword evidence="5" id="KW-0863">Zinc-finger</keyword>
<dbReference type="EMBL" id="JAAPAO010001334">
    <property type="protein sequence ID" value="KAF4650136.1"/>
    <property type="molecule type" value="Genomic_DNA"/>
</dbReference>
<gene>
    <name evidence="9" type="ORF">FOL47_001427</name>
</gene>
<evidence type="ECO:0000259" key="8">
    <source>
        <dbReference type="PROSITE" id="PS50994"/>
    </source>
</evidence>
<dbReference type="InterPro" id="IPR012337">
    <property type="entry name" value="RNaseH-like_sf"/>
</dbReference>
<organism evidence="9 10">
    <name type="scientific">Perkinsus chesapeaki</name>
    <name type="common">Clam parasite</name>
    <name type="synonym">Perkinsus andrewsi</name>
    <dbReference type="NCBI Taxonomy" id="330153"/>
    <lineage>
        <taxon>Eukaryota</taxon>
        <taxon>Sar</taxon>
        <taxon>Alveolata</taxon>
        <taxon>Perkinsozoa</taxon>
        <taxon>Perkinsea</taxon>
        <taxon>Perkinsida</taxon>
        <taxon>Perkinsidae</taxon>
        <taxon>Perkinsus</taxon>
    </lineage>
</organism>
<dbReference type="Gene3D" id="4.10.60.10">
    <property type="entry name" value="Zinc finger, CCHC-type"/>
    <property type="match status" value="1"/>
</dbReference>
<dbReference type="SMART" id="SM00343">
    <property type="entry name" value="ZnF_C2HC"/>
    <property type="match status" value="2"/>
</dbReference>
<dbReference type="Proteomes" id="UP000591131">
    <property type="component" value="Unassembled WGS sequence"/>
</dbReference>
<feature type="domain" description="CCHC-type" evidence="7">
    <location>
        <begin position="175"/>
        <end position="191"/>
    </location>
</feature>
<dbReference type="InterPro" id="IPR036875">
    <property type="entry name" value="Znf_CCHC_sf"/>
</dbReference>
<dbReference type="Gene3D" id="1.10.340.70">
    <property type="match status" value="1"/>
</dbReference>
<dbReference type="InterPro" id="IPR043502">
    <property type="entry name" value="DNA/RNA_pol_sf"/>
</dbReference>
<evidence type="ECO:0000313" key="10">
    <source>
        <dbReference type="Proteomes" id="UP000591131"/>
    </source>
</evidence>
<keyword evidence="4" id="KW-0378">Hydrolase</keyword>
<evidence type="ECO:0000259" key="7">
    <source>
        <dbReference type="PROSITE" id="PS50158"/>
    </source>
</evidence>
<dbReference type="Gene3D" id="3.10.10.10">
    <property type="entry name" value="HIV Type 1 Reverse Transcriptase, subunit A, domain 1"/>
    <property type="match status" value="1"/>
</dbReference>
<keyword evidence="1" id="KW-0808">Transferase</keyword>
<dbReference type="Gene3D" id="2.40.70.10">
    <property type="entry name" value="Acid Proteases"/>
    <property type="match status" value="1"/>
</dbReference>
<dbReference type="OrthoDB" id="5918296at2759"/>
<dbReference type="InterPro" id="IPR001584">
    <property type="entry name" value="Integrase_cat-core"/>
</dbReference>